<dbReference type="EMBL" id="CP106831">
    <property type="protein sequence ID" value="WIH96103.1"/>
    <property type="molecule type" value="Genomic_DNA"/>
</dbReference>
<dbReference type="Proteomes" id="UP001223501">
    <property type="component" value="Chromosome"/>
</dbReference>
<name>A0ABY8V6A1_9FLAO</name>
<reference evidence="3 4" key="1">
    <citation type="submission" date="2022-09" db="EMBL/GenBank/DDBJ databases">
        <title>Whole genome sequencing analysis of tet(X)-positive Empedobacter falsenii YWS9-3.</title>
        <authorList>
            <person name="Chen C."/>
            <person name="Lv Y.-L."/>
        </authorList>
    </citation>
    <scope>NUCLEOTIDE SEQUENCE [LARGE SCALE GENOMIC DNA]</scope>
    <source>
        <strain evidence="3 4">YWS9-3_T</strain>
    </source>
</reference>
<organism evidence="3 4">
    <name type="scientific">Empedobacter falsenii</name>
    <dbReference type="NCBI Taxonomy" id="343874"/>
    <lineage>
        <taxon>Bacteria</taxon>
        <taxon>Pseudomonadati</taxon>
        <taxon>Bacteroidota</taxon>
        <taxon>Flavobacteriia</taxon>
        <taxon>Flavobacteriales</taxon>
        <taxon>Weeksellaceae</taxon>
        <taxon>Empedobacter</taxon>
    </lineage>
</organism>
<dbReference type="PRINTS" id="PR00922">
    <property type="entry name" value="DADACBPTASE3"/>
</dbReference>
<sequence>MKYFLIIFLILSSVQISAQKKELIDQHLNSGFYSTQFTGFYLYDPITKEELYNYNGNKFFIPASNTKIFTLYTAMKMLNDSIPAFKYQLINDELHVQGTGDPTFLHPKYKNTRAVDFLKNNGSKLIFHWNNFDEESFLPGWTWDDFRKNYSPERSQFPIHENLVSISKNGNSIKTFPTYFEELTEIREMPEPRSFYDNKFYISNKKRSAKVPFIVNETVIEKSLSQILGKPVDMVKSPMTREAKVFYSQKSDDVYREMMENSDNFLAEHLLILASSTLPGKLSAAEIIAYAKQNLLKELKQQPEWFDGSGLSRYNLFTPQSFSQVLEKMYNEFPEERLFSIFPIGGKTGTIKNRYRDTMQPYIYAKTGTLSNNVTLSGYLKTKSGRTLIFSLMNNNSVKNLSWIRNENEKLLRIVRDHY</sequence>
<dbReference type="PANTHER" id="PTHR30023:SF0">
    <property type="entry name" value="PENICILLIN-SENSITIVE CARBOXYPEPTIDASE A"/>
    <property type="match status" value="1"/>
</dbReference>
<evidence type="ECO:0000256" key="2">
    <source>
        <dbReference type="ARBA" id="ARBA00022801"/>
    </source>
</evidence>
<evidence type="ECO:0000313" key="4">
    <source>
        <dbReference type="Proteomes" id="UP001223501"/>
    </source>
</evidence>
<comment type="similarity">
    <text evidence="1">Belongs to the peptidase S13 family.</text>
</comment>
<dbReference type="RefSeq" id="WP_284582799.1">
    <property type="nucleotide sequence ID" value="NZ_CP106831.1"/>
</dbReference>
<keyword evidence="3" id="KW-0121">Carboxypeptidase</keyword>
<dbReference type="Pfam" id="PF02113">
    <property type="entry name" value="Peptidase_S13"/>
    <property type="match status" value="2"/>
</dbReference>
<dbReference type="InterPro" id="IPR000667">
    <property type="entry name" value="Peptidase_S13"/>
</dbReference>
<dbReference type="EC" id="3.4.16.4" evidence="3"/>
<dbReference type="InterPro" id="IPR012338">
    <property type="entry name" value="Beta-lactam/transpept-like"/>
</dbReference>
<dbReference type="Gene3D" id="3.40.710.10">
    <property type="entry name" value="DD-peptidase/beta-lactamase superfamily"/>
    <property type="match status" value="2"/>
</dbReference>
<keyword evidence="4" id="KW-1185">Reference proteome</keyword>
<gene>
    <name evidence="3" type="ORF">OBA43_07320</name>
</gene>
<evidence type="ECO:0000313" key="3">
    <source>
        <dbReference type="EMBL" id="WIH96103.1"/>
    </source>
</evidence>
<dbReference type="PANTHER" id="PTHR30023">
    <property type="entry name" value="D-ALANYL-D-ALANINE CARBOXYPEPTIDASE"/>
    <property type="match status" value="1"/>
</dbReference>
<protein>
    <submittedName>
        <fullName evidence="3">D-alanyl-D-alanine carboxypeptidase</fullName>
        <ecNumber evidence="3">3.4.16.4</ecNumber>
    </submittedName>
</protein>
<evidence type="ECO:0000256" key="1">
    <source>
        <dbReference type="ARBA" id="ARBA00006096"/>
    </source>
</evidence>
<proteinExistence type="inferred from homology"/>
<accession>A0ABY8V6A1</accession>
<dbReference type="SUPFAM" id="SSF56601">
    <property type="entry name" value="beta-lactamase/transpeptidase-like"/>
    <property type="match status" value="1"/>
</dbReference>
<dbReference type="GO" id="GO:0009002">
    <property type="term" value="F:serine-type D-Ala-D-Ala carboxypeptidase activity"/>
    <property type="evidence" value="ECO:0007669"/>
    <property type="project" value="UniProtKB-EC"/>
</dbReference>
<keyword evidence="3" id="KW-0645">Protease</keyword>
<keyword evidence="2 3" id="KW-0378">Hydrolase</keyword>